<evidence type="ECO:0000313" key="3">
    <source>
        <dbReference type="Proteomes" id="UP000007703"/>
    </source>
</evidence>
<dbReference type="VEuPathDB" id="FungiDB:CLUG_04266"/>
<proteinExistence type="predicted"/>
<dbReference type="HOGENOM" id="CLU_1547385_0_0_1"/>
<organism evidence="2 3">
    <name type="scientific">Clavispora lusitaniae (strain ATCC 42720)</name>
    <name type="common">Yeast</name>
    <name type="synonym">Candida lusitaniae</name>
    <dbReference type="NCBI Taxonomy" id="306902"/>
    <lineage>
        <taxon>Eukaryota</taxon>
        <taxon>Fungi</taxon>
        <taxon>Dikarya</taxon>
        <taxon>Ascomycota</taxon>
        <taxon>Saccharomycotina</taxon>
        <taxon>Pichiomycetes</taxon>
        <taxon>Metschnikowiaceae</taxon>
        <taxon>Clavispora</taxon>
    </lineage>
</organism>
<feature type="transmembrane region" description="Helical" evidence="1">
    <location>
        <begin position="87"/>
        <end position="104"/>
    </location>
</feature>
<gene>
    <name evidence="2" type="ORF">CLUG_04266</name>
</gene>
<dbReference type="AlphaFoldDB" id="C4Y7T8"/>
<protein>
    <submittedName>
        <fullName evidence="2">Uncharacterized protein</fullName>
    </submittedName>
</protein>
<dbReference type="InParanoid" id="C4Y7T8"/>
<evidence type="ECO:0000256" key="1">
    <source>
        <dbReference type="SAM" id="Phobius"/>
    </source>
</evidence>
<keyword evidence="1" id="KW-1133">Transmembrane helix</keyword>
<keyword evidence="1" id="KW-0472">Membrane</keyword>
<name>C4Y7T8_CLAL4</name>
<dbReference type="KEGG" id="clu:CLUG_04266"/>
<evidence type="ECO:0000313" key="2">
    <source>
        <dbReference type="EMBL" id="EEQ40139.1"/>
    </source>
</evidence>
<sequence length="173" mass="20473">MSSRVENRSFFFTHKNNIWIVTHQVHKSFSAYFATFGGLESSRRNWLFTQVYLSRYSGFGITFSSDETEIVCPRKSQEQKEAKEMHLPYWLLSFFSHFFLFIYFDGMFSVCHTETIPSGSKKKCKHSSEIERYLLLLSRIFNFLRIGGGLTGIFKYPVLVYHHYYCFIKSDIV</sequence>
<keyword evidence="1" id="KW-0812">Transmembrane</keyword>
<reference evidence="2 3" key="1">
    <citation type="journal article" date="2009" name="Nature">
        <title>Evolution of pathogenicity and sexual reproduction in eight Candida genomes.</title>
        <authorList>
            <person name="Butler G."/>
            <person name="Rasmussen M.D."/>
            <person name="Lin M.F."/>
            <person name="Santos M.A."/>
            <person name="Sakthikumar S."/>
            <person name="Munro C.A."/>
            <person name="Rheinbay E."/>
            <person name="Grabherr M."/>
            <person name="Forche A."/>
            <person name="Reedy J.L."/>
            <person name="Agrafioti I."/>
            <person name="Arnaud M.B."/>
            <person name="Bates S."/>
            <person name="Brown A.J."/>
            <person name="Brunke S."/>
            <person name="Costanzo M.C."/>
            <person name="Fitzpatrick D.A."/>
            <person name="de Groot P.W."/>
            <person name="Harris D."/>
            <person name="Hoyer L.L."/>
            <person name="Hube B."/>
            <person name="Klis F.M."/>
            <person name="Kodira C."/>
            <person name="Lennard N."/>
            <person name="Logue M.E."/>
            <person name="Martin R."/>
            <person name="Neiman A.M."/>
            <person name="Nikolaou E."/>
            <person name="Quail M.A."/>
            <person name="Quinn J."/>
            <person name="Santos M.C."/>
            <person name="Schmitzberger F.F."/>
            <person name="Sherlock G."/>
            <person name="Shah P."/>
            <person name="Silverstein K.A."/>
            <person name="Skrzypek M.S."/>
            <person name="Soll D."/>
            <person name="Staggs R."/>
            <person name="Stansfield I."/>
            <person name="Stumpf M.P."/>
            <person name="Sudbery P.E."/>
            <person name="Srikantha T."/>
            <person name="Zeng Q."/>
            <person name="Berman J."/>
            <person name="Berriman M."/>
            <person name="Heitman J."/>
            <person name="Gow N.A."/>
            <person name="Lorenz M.C."/>
            <person name="Birren B.W."/>
            <person name="Kellis M."/>
            <person name="Cuomo C.A."/>
        </authorList>
    </citation>
    <scope>NUCLEOTIDE SEQUENCE [LARGE SCALE GENOMIC DNA]</scope>
    <source>
        <strain evidence="2 3">ATCC 42720</strain>
    </source>
</reference>
<dbReference type="Proteomes" id="UP000007703">
    <property type="component" value="Unassembled WGS sequence"/>
</dbReference>
<dbReference type="EMBL" id="CH408080">
    <property type="protein sequence ID" value="EEQ40139.1"/>
    <property type="molecule type" value="Genomic_DNA"/>
</dbReference>
<accession>C4Y7T8</accession>